<dbReference type="AlphaFoldDB" id="A0A136WIG9"/>
<dbReference type="EMBL" id="LRVM01000001">
    <property type="protein sequence ID" value="KXL54254.1"/>
    <property type="molecule type" value="Genomic_DNA"/>
</dbReference>
<evidence type="ECO:0000313" key="3">
    <source>
        <dbReference type="EMBL" id="KXL54379.1"/>
    </source>
</evidence>
<keyword evidence="1" id="KW-0812">Transmembrane</keyword>
<dbReference type="STRING" id="36847.CLNEO_03560"/>
<dbReference type="EMBL" id="LRVM01000001">
    <property type="protein sequence ID" value="KXL54379.1"/>
    <property type="molecule type" value="Genomic_DNA"/>
</dbReference>
<comment type="caution">
    <text evidence="2">The sequence shown here is derived from an EMBL/GenBank/DDBJ whole genome shotgun (WGS) entry which is preliminary data.</text>
</comment>
<reference evidence="2 4" key="1">
    <citation type="submission" date="2016-01" db="EMBL/GenBank/DDBJ databases">
        <title>Genome sequence of Clostridium neopropionicum X4, DSM-3847.</title>
        <authorList>
            <person name="Poehlein A."/>
            <person name="Beck M.H."/>
            <person name="Bengelsdorf F.R."/>
            <person name="Daniel R."/>
            <person name="Duerre P."/>
        </authorList>
    </citation>
    <scope>NUCLEOTIDE SEQUENCE [LARGE SCALE GENOMIC DNA]</scope>
    <source>
        <strain evidence="2 4">DSM-3847</strain>
    </source>
</reference>
<feature type="transmembrane region" description="Helical" evidence="1">
    <location>
        <begin position="139"/>
        <end position="162"/>
    </location>
</feature>
<protein>
    <submittedName>
        <fullName evidence="2">Uncharacterized protein</fullName>
    </submittedName>
</protein>
<organism evidence="2 4">
    <name type="scientific">Anaerotignum neopropionicum</name>
    <dbReference type="NCBI Taxonomy" id="36847"/>
    <lineage>
        <taxon>Bacteria</taxon>
        <taxon>Bacillati</taxon>
        <taxon>Bacillota</taxon>
        <taxon>Clostridia</taxon>
        <taxon>Lachnospirales</taxon>
        <taxon>Anaerotignaceae</taxon>
        <taxon>Anaerotignum</taxon>
    </lineage>
</organism>
<keyword evidence="1" id="KW-1133">Transmembrane helix</keyword>
<evidence type="ECO:0000256" key="1">
    <source>
        <dbReference type="SAM" id="Phobius"/>
    </source>
</evidence>
<evidence type="ECO:0000313" key="4">
    <source>
        <dbReference type="Proteomes" id="UP000070539"/>
    </source>
</evidence>
<gene>
    <name evidence="2" type="ORF">CLNEO_03560</name>
    <name evidence="3" type="ORF">CLNEO_04850</name>
</gene>
<accession>A0A136WIG9</accession>
<keyword evidence="4" id="KW-1185">Reference proteome</keyword>
<dbReference type="Proteomes" id="UP000070539">
    <property type="component" value="Unassembled WGS sequence"/>
</dbReference>
<sequence length="198" mass="21956">MEGNPNKKLSPVDKIKTLRACPQTPTRVWVITFASQKPASPSALSWAVSGHHFCYAKLSFGQMALLCHCTLTHCKPHVYAVCTKVFGLAFFKKARGFGQRPRFLPTKLRTSSLQKGDVLSFSFIKVIPIFNTLVHLNRLFLLAAFFFSIDFICFLNGCLFMHNCADGLCHTNGAIALENVSAHIKASCPTIHRSKSHG</sequence>
<evidence type="ECO:0000313" key="2">
    <source>
        <dbReference type="EMBL" id="KXL54254.1"/>
    </source>
</evidence>
<proteinExistence type="predicted"/>
<name>A0A136WIG9_9FIRM</name>
<keyword evidence="1" id="KW-0472">Membrane</keyword>